<evidence type="ECO:0000313" key="2">
    <source>
        <dbReference type="Proteomes" id="UP000006729"/>
    </source>
</evidence>
<proteinExistence type="predicted"/>
<dbReference type="Proteomes" id="UP000006729">
    <property type="component" value="Chromosome 8"/>
</dbReference>
<reference evidence="1 2" key="1">
    <citation type="journal article" date="2006" name="Science">
        <title>The genome of black cottonwood, Populus trichocarpa (Torr. &amp; Gray).</title>
        <authorList>
            <person name="Tuskan G.A."/>
            <person name="Difazio S."/>
            <person name="Jansson S."/>
            <person name="Bohlmann J."/>
            <person name="Grigoriev I."/>
            <person name="Hellsten U."/>
            <person name="Putnam N."/>
            <person name="Ralph S."/>
            <person name="Rombauts S."/>
            <person name="Salamov A."/>
            <person name="Schein J."/>
            <person name="Sterck L."/>
            <person name="Aerts A."/>
            <person name="Bhalerao R.R."/>
            <person name="Bhalerao R.P."/>
            <person name="Blaudez D."/>
            <person name="Boerjan W."/>
            <person name="Brun A."/>
            <person name="Brunner A."/>
            <person name="Busov V."/>
            <person name="Campbell M."/>
            <person name="Carlson J."/>
            <person name="Chalot M."/>
            <person name="Chapman J."/>
            <person name="Chen G.L."/>
            <person name="Cooper D."/>
            <person name="Coutinho P.M."/>
            <person name="Couturier J."/>
            <person name="Covert S."/>
            <person name="Cronk Q."/>
            <person name="Cunningham R."/>
            <person name="Davis J."/>
            <person name="Degroeve S."/>
            <person name="Dejardin A."/>
            <person name="Depamphilis C."/>
            <person name="Detter J."/>
            <person name="Dirks B."/>
            <person name="Dubchak I."/>
            <person name="Duplessis S."/>
            <person name="Ehlting J."/>
            <person name="Ellis B."/>
            <person name="Gendler K."/>
            <person name="Goodstein D."/>
            <person name="Gribskov M."/>
            <person name="Grimwood J."/>
            <person name="Groover A."/>
            <person name="Gunter L."/>
            <person name="Hamberger B."/>
            <person name="Heinze B."/>
            <person name="Helariutta Y."/>
            <person name="Henrissat B."/>
            <person name="Holligan D."/>
            <person name="Holt R."/>
            <person name="Huang W."/>
            <person name="Islam-Faridi N."/>
            <person name="Jones S."/>
            <person name="Jones-Rhoades M."/>
            <person name="Jorgensen R."/>
            <person name="Joshi C."/>
            <person name="Kangasjarvi J."/>
            <person name="Karlsson J."/>
            <person name="Kelleher C."/>
            <person name="Kirkpatrick R."/>
            <person name="Kirst M."/>
            <person name="Kohler A."/>
            <person name="Kalluri U."/>
            <person name="Larimer F."/>
            <person name="Leebens-Mack J."/>
            <person name="Leple J.C."/>
            <person name="Locascio P."/>
            <person name="Lou Y."/>
            <person name="Lucas S."/>
            <person name="Martin F."/>
            <person name="Montanini B."/>
            <person name="Napoli C."/>
            <person name="Nelson D.R."/>
            <person name="Nelson C."/>
            <person name="Nieminen K."/>
            <person name="Nilsson O."/>
            <person name="Pereda V."/>
            <person name="Peter G."/>
            <person name="Philippe R."/>
            <person name="Pilate G."/>
            <person name="Poliakov A."/>
            <person name="Razumovskaya J."/>
            <person name="Richardson P."/>
            <person name="Rinaldi C."/>
            <person name="Ritland K."/>
            <person name="Rouze P."/>
            <person name="Ryaboy D."/>
            <person name="Schmutz J."/>
            <person name="Schrader J."/>
            <person name="Segerman B."/>
            <person name="Shin H."/>
            <person name="Siddiqui A."/>
            <person name="Sterky F."/>
            <person name="Terry A."/>
            <person name="Tsai C.J."/>
            <person name="Uberbacher E."/>
            <person name="Unneberg P."/>
            <person name="Vahala J."/>
            <person name="Wall K."/>
            <person name="Wessler S."/>
            <person name="Yang G."/>
            <person name="Yin T."/>
            <person name="Douglas C."/>
            <person name="Marra M."/>
            <person name="Sandberg G."/>
            <person name="Van de Peer Y."/>
            <person name="Rokhsar D."/>
        </authorList>
    </citation>
    <scope>NUCLEOTIDE SEQUENCE [LARGE SCALE GENOMIC DNA]</scope>
    <source>
        <strain evidence="2">cv. Nisqually</strain>
    </source>
</reference>
<gene>
    <name evidence="1" type="ORF">POPTR_008G169700</name>
</gene>
<organism evidence="1 2">
    <name type="scientific">Populus trichocarpa</name>
    <name type="common">Western balsam poplar</name>
    <name type="synonym">Populus balsamifera subsp. trichocarpa</name>
    <dbReference type="NCBI Taxonomy" id="3694"/>
    <lineage>
        <taxon>Eukaryota</taxon>
        <taxon>Viridiplantae</taxon>
        <taxon>Streptophyta</taxon>
        <taxon>Embryophyta</taxon>
        <taxon>Tracheophyta</taxon>
        <taxon>Spermatophyta</taxon>
        <taxon>Magnoliopsida</taxon>
        <taxon>eudicotyledons</taxon>
        <taxon>Gunneridae</taxon>
        <taxon>Pentapetalae</taxon>
        <taxon>rosids</taxon>
        <taxon>fabids</taxon>
        <taxon>Malpighiales</taxon>
        <taxon>Salicaceae</taxon>
        <taxon>Saliceae</taxon>
        <taxon>Populus</taxon>
    </lineage>
</organism>
<keyword evidence="2" id="KW-1185">Reference proteome</keyword>
<sequence>MELLVQCLRHQILGMIQAPWDTSKFSFYSPYPFLYQGSSVFSSWCSFLDRVTSPCRCLHGNGTETHEWIWSSERDIQS</sequence>
<name>A0A2K1ZIM7_POPTR</name>
<dbReference type="AlphaFoldDB" id="A0A2K1ZIM7"/>
<dbReference type="EMBL" id="CM009297">
    <property type="protein sequence ID" value="PNT25132.1"/>
    <property type="molecule type" value="Genomic_DNA"/>
</dbReference>
<accession>A0A2K1ZIM7</accession>
<protein>
    <submittedName>
        <fullName evidence="1">Uncharacterized protein</fullName>
    </submittedName>
</protein>
<evidence type="ECO:0000313" key="1">
    <source>
        <dbReference type="EMBL" id="PNT25132.1"/>
    </source>
</evidence>
<dbReference type="InParanoid" id="A0A2K1ZIM7"/>